<gene>
    <name evidence="1" type="ORF">METZ01_LOCUS492699</name>
</gene>
<evidence type="ECO:0008006" key="2">
    <source>
        <dbReference type="Google" id="ProtNLM"/>
    </source>
</evidence>
<dbReference type="EMBL" id="UINC01214559">
    <property type="protein sequence ID" value="SVE39845.1"/>
    <property type="molecule type" value="Genomic_DNA"/>
</dbReference>
<name>A0A383D6F0_9ZZZZ</name>
<feature type="non-terminal residue" evidence="1">
    <location>
        <position position="1"/>
    </location>
</feature>
<proteinExistence type="predicted"/>
<evidence type="ECO:0000313" key="1">
    <source>
        <dbReference type="EMBL" id="SVE39845.1"/>
    </source>
</evidence>
<sequence length="101" mass="11213">RKTDNSYDLGHSHLKIGIFLAHGIPALASPIPSYVEVIEKSKGGKICKSSSEWVSALDEINENPESLTEFSQLAKKGMEAYSTENVVQQYVKLFQKLLDSK</sequence>
<dbReference type="AlphaFoldDB" id="A0A383D6F0"/>
<dbReference type="Gene3D" id="3.40.50.2000">
    <property type="entry name" value="Glycogen Phosphorylase B"/>
    <property type="match status" value="1"/>
</dbReference>
<accession>A0A383D6F0</accession>
<organism evidence="1">
    <name type="scientific">marine metagenome</name>
    <dbReference type="NCBI Taxonomy" id="408172"/>
    <lineage>
        <taxon>unclassified sequences</taxon>
        <taxon>metagenomes</taxon>
        <taxon>ecological metagenomes</taxon>
    </lineage>
</organism>
<reference evidence="1" key="1">
    <citation type="submission" date="2018-05" db="EMBL/GenBank/DDBJ databases">
        <authorList>
            <person name="Lanie J.A."/>
            <person name="Ng W.-L."/>
            <person name="Kazmierczak K.M."/>
            <person name="Andrzejewski T.M."/>
            <person name="Davidsen T.M."/>
            <person name="Wayne K.J."/>
            <person name="Tettelin H."/>
            <person name="Glass J.I."/>
            <person name="Rusch D."/>
            <person name="Podicherti R."/>
            <person name="Tsui H.-C.T."/>
            <person name="Winkler M.E."/>
        </authorList>
    </citation>
    <scope>NUCLEOTIDE SEQUENCE</scope>
</reference>
<dbReference type="SUPFAM" id="SSF53756">
    <property type="entry name" value="UDP-Glycosyltransferase/glycogen phosphorylase"/>
    <property type="match status" value="1"/>
</dbReference>
<protein>
    <recommendedName>
        <fullName evidence="2">Glycosyl transferase family 1 domain-containing protein</fullName>
    </recommendedName>
</protein>